<evidence type="ECO:0000313" key="3">
    <source>
        <dbReference type="Proteomes" id="UP000020681"/>
    </source>
</evidence>
<gene>
    <name evidence="2" type="ORF">I551_7940</name>
</gene>
<feature type="region of interest" description="Disordered" evidence="1">
    <location>
        <begin position="37"/>
        <end position="61"/>
    </location>
</feature>
<dbReference type="Proteomes" id="UP000020681">
    <property type="component" value="Unassembled WGS sequence"/>
</dbReference>
<accession>A0ABN0QMI7</accession>
<name>A0ABN0QMI7_MYCUL</name>
<evidence type="ECO:0000313" key="2">
    <source>
        <dbReference type="EMBL" id="EUA85789.1"/>
    </source>
</evidence>
<keyword evidence="3" id="KW-1185">Reference proteome</keyword>
<protein>
    <submittedName>
        <fullName evidence="2">PE-PGRS family domain protein</fullName>
    </submittedName>
</protein>
<organism evidence="2 3">
    <name type="scientific">Mycobacterium ulcerans str. Harvey</name>
    <dbReference type="NCBI Taxonomy" id="1299332"/>
    <lineage>
        <taxon>Bacteria</taxon>
        <taxon>Bacillati</taxon>
        <taxon>Actinomycetota</taxon>
        <taxon>Actinomycetes</taxon>
        <taxon>Mycobacteriales</taxon>
        <taxon>Mycobacteriaceae</taxon>
        <taxon>Mycobacterium</taxon>
        <taxon>Mycobacterium ulcerans group</taxon>
    </lineage>
</organism>
<reference evidence="2 3" key="1">
    <citation type="submission" date="2014-01" db="EMBL/GenBank/DDBJ databases">
        <authorList>
            <person name="Dobos K."/>
            <person name="Lenaerts A."/>
            <person name="Ordway D."/>
            <person name="DeGroote M.A."/>
            <person name="Parker T."/>
            <person name="Sizemore C."/>
            <person name="Tallon L.J."/>
            <person name="Sadzewicz L.K."/>
            <person name="Sengamalay N."/>
            <person name="Fraser C.M."/>
            <person name="Hine E."/>
            <person name="Shefchek K.A."/>
            <person name="Das S.P."/>
            <person name="Tettelin H."/>
        </authorList>
    </citation>
    <scope>NUCLEOTIDE SEQUENCE [LARGE SCALE GENOMIC DNA]</scope>
    <source>
        <strain evidence="2 3">Harvey</strain>
    </source>
</reference>
<evidence type="ECO:0000256" key="1">
    <source>
        <dbReference type="SAM" id="MobiDB-lite"/>
    </source>
</evidence>
<dbReference type="EMBL" id="JAOL01000189">
    <property type="protein sequence ID" value="EUA85789.1"/>
    <property type="molecule type" value="Genomic_DNA"/>
</dbReference>
<comment type="caution">
    <text evidence="2">The sequence shown here is derived from an EMBL/GenBank/DDBJ whole genome shotgun (WGS) entry which is preliminary data.</text>
</comment>
<proteinExistence type="predicted"/>
<sequence length="61" mass="7689">MYRRTERNGVRTYGHVYLWNRDPSQTFGWRWRSRRLPARHRMSRRRSDSLSPGRQQLRDRE</sequence>